<dbReference type="PROSITE" id="PS51918">
    <property type="entry name" value="RADICAL_SAM"/>
    <property type="match status" value="1"/>
</dbReference>
<evidence type="ECO:0000256" key="9">
    <source>
        <dbReference type="ARBA" id="ARBA00022723"/>
    </source>
</evidence>
<evidence type="ECO:0000259" key="15">
    <source>
        <dbReference type="PROSITE" id="PS51918"/>
    </source>
</evidence>
<dbReference type="PANTHER" id="PTHR30538:SF1">
    <property type="entry name" value="L-LYSINE 2,3-AMINOMUTASE"/>
    <property type="match status" value="1"/>
</dbReference>
<evidence type="ECO:0000256" key="4">
    <source>
        <dbReference type="ARBA" id="ARBA00008703"/>
    </source>
</evidence>
<dbReference type="Pfam" id="PF12544">
    <property type="entry name" value="LAM_C"/>
    <property type="match status" value="1"/>
</dbReference>
<keyword evidence="10" id="KW-0663">Pyridoxal phosphate</keyword>
<protein>
    <recommendedName>
        <fullName evidence="6">L-lysine 2,3-aminomutase</fullName>
        <ecNumber evidence="5">5.4.3.2</ecNumber>
    </recommendedName>
</protein>
<keyword evidence="11" id="KW-0408">Iron</keyword>
<comment type="similarity">
    <text evidence="4">Belongs to the radical SAM superfamily. KamA family.</text>
</comment>
<accession>A0ABZ1BWD3</accession>
<evidence type="ECO:0000256" key="1">
    <source>
        <dbReference type="ARBA" id="ARBA00000911"/>
    </source>
</evidence>
<comment type="catalytic activity">
    <reaction evidence="1">
        <text>L-lysine = (3S)-3,6-diaminohexanoate</text>
        <dbReference type="Rhea" id="RHEA:19177"/>
        <dbReference type="ChEBI" id="CHEBI:32551"/>
        <dbReference type="ChEBI" id="CHEBI:57434"/>
        <dbReference type="EC" id="5.4.3.2"/>
    </reaction>
</comment>
<dbReference type="PANTHER" id="PTHR30538">
    <property type="entry name" value="LYSINE 2,3-AMINOMUTASE-RELATED"/>
    <property type="match status" value="1"/>
</dbReference>
<evidence type="ECO:0000256" key="10">
    <source>
        <dbReference type="ARBA" id="ARBA00022898"/>
    </source>
</evidence>
<dbReference type="InterPro" id="IPR058240">
    <property type="entry name" value="rSAM_sf"/>
</dbReference>
<feature type="region of interest" description="Disordered" evidence="14">
    <location>
        <begin position="375"/>
        <end position="396"/>
    </location>
</feature>
<comment type="cofactor">
    <cofactor evidence="3">
        <name>[4Fe-4S] cluster</name>
        <dbReference type="ChEBI" id="CHEBI:49883"/>
    </cofactor>
</comment>
<dbReference type="SFLD" id="SFLDG01070">
    <property type="entry name" value="PLP-dependent"/>
    <property type="match status" value="1"/>
</dbReference>
<feature type="compositionally biased region" description="Basic and acidic residues" evidence="14">
    <location>
        <begin position="87"/>
        <end position="97"/>
    </location>
</feature>
<keyword evidence="9" id="KW-0479">Metal-binding</keyword>
<dbReference type="EMBL" id="CP141615">
    <property type="protein sequence ID" value="WRP16994.1"/>
    <property type="molecule type" value="Genomic_DNA"/>
</dbReference>
<dbReference type="Gene3D" id="6.10.140.1170">
    <property type="match status" value="1"/>
</dbReference>
<feature type="domain" description="Radical SAM core" evidence="15">
    <location>
        <begin position="106"/>
        <end position="317"/>
    </location>
</feature>
<reference evidence="16 17" key="1">
    <citation type="journal article" date="2024" name="Front. Microbiol.">
        <title>Novel thermophilic genera Geochorda gen. nov. and Carboxydochorda gen. nov. from the deep terrestrial subsurface reveal the ecophysiological diversity in the class Limnochordia.</title>
        <authorList>
            <person name="Karnachuk O.V."/>
            <person name="Lukina A.P."/>
            <person name="Avakyan M.R."/>
            <person name="Kadnikov V.V."/>
            <person name="Begmatov S."/>
            <person name="Beletsky A.V."/>
            <person name="Vlasova K.G."/>
            <person name="Novikov A.A."/>
            <person name="Shcherbakova V.A."/>
            <person name="Mardanov A.V."/>
            <person name="Ravin N.V."/>
        </authorList>
    </citation>
    <scope>NUCLEOTIDE SEQUENCE [LARGE SCALE GENOMIC DNA]</scope>
    <source>
        <strain evidence="16 17">L945</strain>
    </source>
</reference>
<dbReference type="Proteomes" id="UP001332192">
    <property type="component" value="Chromosome"/>
</dbReference>
<dbReference type="InterPro" id="IPR007197">
    <property type="entry name" value="rSAM"/>
</dbReference>
<dbReference type="SFLD" id="SFLDF00283">
    <property type="entry name" value="L-lysine_2_3-aminomutase_(LAM"/>
    <property type="match status" value="1"/>
</dbReference>
<dbReference type="InterPro" id="IPR003739">
    <property type="entry name" value="Lys_aminomutase/Glu_NH3_mut"/>
</dbReference>
<evidence type="ECO:0000256" key="8">
    <source>
        <dbReference type="ARBA" id="ARBA00022691"/>
    </source>
</evidence>
<dbReference type="InterPro" id="IPR022459">
    <property type="entry name" value="Lysine_aminomutase"/>
</dbReference>
<evidence type="ECO:0000256" key="12">
    <source>
        <dbReference type="ARBA" id="ARBA00023014"/>
    </source>
</evidence>
<dbReference type="Gene3D" id="3.20.20.70">
    <property type="entry name" value="Aldolase class I"/>
    <property type="match status" value="1"/>
</dbReference>
<evidence type="ECO:0000256" key="5">
    <source>
        <dbReference type="ARBA" id="ARBA00012144"/>
    </source>
</evidence>
<dbReference type="InterPro" id="IPR013785">
    <property type="entry name" value="Aldolase_TIM"/>
</dbReference>
<evidence type="ECO:0000256" key="11">
    <source>
        <dbReference type="ARBA" id="ARBA00023004"/>
    </source>
</evidence>
<name>A0ABZ1BWD3_9FIRM</name>
<gene>
    <name evidence="16" type="ORF">U7230_13015</name>
</gene>
<evidence type="ECO:0000256" key="3">
    <source>
        <dbReference type="ARBA" id="ARBA00001966"/>
    </source>
</evidence>
<feature type="region of interest" description="Disordered" evidence="14">
    <location>
        <begin position="78"/>
        <end position="97"/>
    </location>
</feature>
<dbReference type="PIRSF" id="PIRSF004911">
    <property type="entry name" value="DUF160"/>
    <property type="match status" value="1"/>
</dbReference>
<evidence type="ECO:0000256" key="14">
    <source>
        <dbReference type="SAM" id="MobiDB-lite"/>
    </source>
</evidence>
<organism evidence="16 17">
    <name type="scientific">Carboxydichorda subterranea</name>
    <dbReference type="NCBI Taxonomy" id="3109565"/>
    <lineage>
        <taxon>Bacteria</taxon>
        <taxon>Bacillati</taxon>
        <taxon>Bacillota</taxon>
        <taxon>Limnochordia</taxon>
        <taxon>Limnochordales</taxon>
        <taxon>Geochordaceae</taxon>
        <taxon>Carboxydichorda</taxon>
    </lineage>
</organism>
<dbReference type="InterPro" id="IPR025895">
    <property type="entry name" value="LAM_C_dom"/>
</dbReference>
<evidence type="ECO:0000313" key="17">
    <source>
        <dbReference type="Proteomes" id="UP001332192"/>
    </source>
</evidence>
<keyword evidence="13" id="KW-0413">Isomerase</keyword>
<dbReference type="EC" id="5.4.3.2" evidence="5"/>
<comment type="cofactor">
    <cofactor evidence="2">
        <name>pyridoxal 5'-phosphate</name>
        <dbReference type="ChEBI" id="CHEBI:597326"/>
    </cofactor>
</comment>
<evidence type="ECO:0000256" key="13">
    <source>
        <dbReference type="ARBA" id="ARBA00023235"/>
    </source>
</evidence>
<proteinExistence type="inferred from homology"/>
<evidence type="ECO:0000256" key="7">
    <source>
        <dbReference type="ARBA" id="ARBA00022485"/>
    </source>
</evidence>
<dbReference type="RefSeq" id="WP_324716266.1">
    <property type="nucleotide sequence ID" value="NZ_CP141615.1"/>
</dbReference>
<keyword evidence="17" id="KW-1185">Reference proteome</keyword>
<feature type="compositionally biased region" description="Polar residues" evidence="14">
    <location>
        <begin position="376"/>
        <end position="385"/>
    </location>
</feature>
<keyword evidence="7" id="KW-0004">4Fe-4S</keyword>
<dbReference type="NCBIfam" id="TIGR00238">
    <property type="entry name" value="KamA family radical SAM protein"/>
    <property type="match status" value="1"/>
</dbReference>
<dbReference type="Pfam" id="PF04055">
    <property type="entry name" value="Radical_SAM"/>
    <property type="match status" value="1"/>
</dbReference>
<evidence type="ECO:0000256" key="2">
    <source>
        <dbReference type="ARBA" id="ARBA00001933"/>
    </source>
</evidence>
<keyword evidence="8" id="KW-0949">S-adenosyl-L-methionine</keyword>
<evidence type="ECO:0000313" key="16">
    <source>
        <dbReference type="EMBL" id="WRP16994.1"/>
    </source>
</evidence>
<keyword evidence="12" id="KW-0411">Iron-sulfur</keyword>
<dbReference type="CDD" id="cd01335">
    <property type="entry name" value="Radical_SAM"/>
    <property type="match status" value="1"/>
</dbReference>
<dbReference type="SFLD" id="SFLDS00029">
    <property type="entry name" value="Radical_SAM"/>
    <property type="match status" value="1"/>
</dbReference>
<evidence type="ECO:0000256" key="6">
    <source>
        <dbReference type="ARBA" id="ARBA00022363"/>
    </source>
</evidence>
<sequence length="396" mass="44245">MSGDDEKPGGTSWKDWRWQFRHRVRTVEQLAQHTQVTPEMAQAIEACSHEFRFAITPYYLSLIDWSDPDDPIRRQAIPSADELEDPLGGRDPLHEEDHSPVKGLVHMYPDRVAFLVTADCAIYCRHCTRKRFVGKGGKMTDEDVDRGIEYIRRTPAIRDVLITGGDPLVASDAWLEGLISRIRAIPHVEIIRIGTRMPVTMPQRITQELCDMLQKYHPIWVNTHFNHPREITPESAAAVDRLLRAGIPVGNQTVLLKGVNDDPAVMRELVQGLLKIRVRPYYLYQCDMLRGTAHFRTPIETGLEIIRALQGWTTGFAVPTFVVDSPIGKIPIMPQNLVERGDGYIVLRNYEGRTVRLPNPSPSLPEQAVAAAAAVSTNGRASANGHSKDGAGASGK</sequence>
<dbReference type="SUPFAM" id="SSF102114">
    <property type="entry name" value="Radical SAM enzymes"/>
    <property type="match status" value="1"/>
</dbReference>